<dbReference type="OrthoDB" id="4501241at2"/>
<keyword evidence="5" id="KW-0411">Iron-sulfur</keyword>
<dbReference type="PANTHER" id="PTHR11228:SF34">
    <property type="entry name" value="TUNGSTEN-CONTAINING ALDEHYDE FERREDOXIN OXIDOREDUCTASE COFACTOR MODIFYING PROTEIN"/>
    <property type="match status" value="1"/>
</dbReference>
<dbReference type="InterPro" id="IPR058240">
    <property type="entry name" value="rSAM_sf"/>
</dbReference>
<evidence type="ECO:0000313" key="7">
    <source>
        <dbReference type="EMBL" id="CZF80714.1"/>
    </source>
</evidence>
<protein>
    <submittedName>
        <fullName evidence="7">Cyclic pyranopterin monophosphate synthase</fullName>
    </submittedName>
</protein>
<proteinExistence type="predicted"/>
<dbReference type="SFLD" id="SFLDG01067">
    <property type="entry name" value="SPASM/twitch_domain_containing"/>
    <property type="match status" value="1"/>
</dbReference>
<dbReference type="InterPro" id="IPR013785">
    <property type="entry name" value="Aldolase_TIM"/>
</dbReference>
<evidence type="ECO:0000313" key="8">
    <source>
        <dbReference type="Proteomes" id="UP000071641"/>
    </source>
</evidence>
<dbReference type="NCBIfam" id="TIGR03977">
    <property type="entry name" value="rSAM_pair_HxsC"/>
    <property type="match status" value="1"/>
</dbReference>
<accession>A0A128F2T2</accession>
<name>A0A128F2T2_9GAMM</name>
<dbReference type="Gene3D" id="3.20.20.70">
    <property type="entry name" value="Aldolase class I"/>
    <property type="match status" value="1"/>
</dbReference>
<keyword evidence="4" id="KW-0408">Iron</keyword>
<sequence>MEKFKVALKSETTGIQGEQLGLAVCSWSDDYQGKNVLYYYKGGELDQTMLEKASLIVTKQPIGEVSLPVVKIDYDHLVEGSVLQIAPSGKIRVMFNPESGNNALFATDACNNYCVMCPQPPKPVSIEHCTDYLLEIISLIRECDAPESLGITGGEPTMIREGLIEVISKASEKFPETVIQLLSNGRFFAYRDYTKELGATTKKLFVGIPLFGATSDIHDYIVQAKGAFEQTINGIYECKRQGIEVELRVVLHKHTVEELDLLVEFIHRNLPFVNHIALMGMENMGFAKMNYKDLWIDPVEYKAKLSHVVGMLTLFGMNVSVFNLPFCLVDPSIWNHCRQSISDFKTAYHPSCELCSMKSECAGFFSSTNEKFLLTDTINIVPVEA</sequence>
<dbReference type="InterPro" id="IPR007197">
    <property type="entry name" value="rSAM"/>
</dbReference>
<dbReference type="EMBL" id="FIZX01000002">
    <property type="protein sequence ID" value="CZF80714.1"/>
    <property type="molecule type" value="Genomic_DNA"/>
</dbReference>
<dbReference type="SFLD" id="SFLDG01103">
    <property type="entry name" value="Uncharacterised_Radical_SAM_Su"/>
    <property type="match status" value="1"/>
</dbReference>
<dbReference type="PANTHER" id="PTHR11228">
    <property type="entry name" value="RADICAL SAM DOMAIN PROTEIN"/>
    <property type="match status" value="1"/>
</dbReference>
<evidence type="ECO:0000259" key="6">
    <source>
        <dbReference type="Pfam" id="PF04055"/>
    </source>
</evidence>
<evidence type="ECO:0000256" key="4">
    <source>
        <dbReference type="ARBA" id="ARBA00023004"/>
    </source>
</evidence>
<dbReference type="InterPro" id="IPR024032">
    <property type="entry name" value="rSAM_paired_HxsC"/>
</dbReference>
<evidence type="ECO:0000256" key="2">
    <source>
        <dbReference type="ARBA" id="ARBA00022691"/>
    </source>
</evidence>
<feature type="domain" description="Radical SAM core" evidence="6">
    <location>
        <begin position="107"/>
        <end position="266"/>
    </location>
</feature>
<keyword evidence="2" id="KW-0949">S-adenosyl-L-methionine</keyword>
<reference evidence="8" key="1">
    <citation type="submission" date="2016-02" db="EMBL/GenBank/DDBJ databases">
        <authorList>
            <person name="Rodrigo-Torres Lidia"/>
            <person name="Arahal R.David."/>
        </authorList>
    </citation>
    <scope>NUCLEOTIDE SEQUENCE [LARGE SCALE GENOMIC DNA]</scope>
    <source>
        <strain evidence="8">CECT 9029</strain>
    </source>
</reference>
<organism evidence="7 8">
    <name type="scientific">Grimontia celer</name>
    <dbReference type="NCBI Taxonomy" id="1796497"/>
    <lineage>
        <taxon>Bacteria</taxon>
        <taxon>Pseudomonadati</taxon>
        <taxon>Pseudomonadota</taxon>
        <taxon>Gammaproteobacteria</taxon>
        <taxon>Vibrionales</taxon>
        <taxon>Vibrionaceae</taxon>
        <taxon>Grimontia</taxon>
    </lineage>
</organism>
<evidence type="ECO:0000256" key="3">
    <source>
        <dbReference type="ARBA" id="ARBA00022723"/>
    </source>
</evidence>
<dbReference type="SUPFAM" id="SSF102114">
    <property type="entry name" value="Radical SAM enzymes"/>
    <property type="match status" value="1"/>
</dbReference>
<dbReference type="CDD" id="cd01335">
    <property type="entry name" value="Radical_SAM"/>
    <property type="match status" value="1"/>
</dbReference>
<dbReference type="GO" id="GO:0046872">
    <property type="term" value="F:metal ion binding"/>
    <property type="evidence" value="ECO:0007669"/>
    <property type="project" value="UniProtKB-KW"/>
</dbReference>
<dbReference type="STRING" id="1796497.GCE9029_02156"/>
<keyword evidence="8" id="KW-1185">Reference proteome</keyword>
<dbReference type="Proteomes" id="UP000071641">
    <property type="component" value="Unassembled WGS sequence"/>
</dbReference>
<gene>
    <name evidence="7" type="primary">moaA_2</name>
    <name evidence="7" type="ORF">GCE9029_02156</name>
</gene>
<dbReference type="GO" id="GO:0003824">
    <property type="term" value="F:catalytic activity"/>
    <property type="evidence" value="ECO:0007669"/>
    <property type="project" value="InterPro"/>
</dbReference>
<dbReference type="Pfam" id="PF04055">
    <property type="entry name" value="Radical_SAM"/>
    <property type="match status" value="1"/>
</dbReference>
<keyword evidence="3" id="KW-0479">Metal-binding</keyword>
<evidence type="ECO:0000256" key="1">
    <source>
        <dbReference type="ARBA" id="ARBA00001966"/>
    </source>
</evidence>
<dbReference type="RefSeq" id="WP_062663261.1">
    <property type="nucleotide sequence ID" value="NZ_FIZX01000002.1"/>
</dbReference>
<comment type="cofactor">
    <cofactor evidence="1">
        <name>[4Fe-4S] cluster</name>
        <dbReference type="ChEBI" id="CHEBI:49883"/>
    </cofactor>
</comment>
<evidence type="ECO:0000256" key="5">
    <source>
        <dbReference type="ARBA" id="ARBA00023014"/>
    </source>
</evidence>
<dbReference type="SFLD" id="SFLDS00029">
    <property type="entry name" value="Radical_SAM"/>
    <property type="match status" value="1"/>
</dbReference>
<dbReference type="InterPro" id="IPR050377">
    <property type="entry name" value="Radical_SAM_PqqE_MftC-like"/>
</dbReference>
<dbReference type="GO" id="GO:0051536">
    <property type="term" value="F:iron-sulfur cluster binding"/>
    <property type="evidence" value="ECO:0007669"/>
    <property type="project" value="UniProtKB-KW"/>
</dbReference>
<dbReference type="AlphaFoldDB" id="A0A128F2T2"/>